<reference evidence="3" key="1">
    <citation type="journal article" date="2020" name="Stud. Mycol.">
        <title>101 Dothideomycetes genomes: a test case for predicting lifestyles and emergence of pathogens.</title>
        <authorList>
            <person name="Haridas S."/>
            <person name="Albert R."/>
            <person name="Binder M."/>
            <person name="Bloem J."/>
            <person name="Labutti K."/>
            <person name="Salamov A."/>
            <person name="Andreopoulos B."/>
            <person name="Baker S."/>
            <person name="Barry K."/>
            <person name="Bills G."/>
            <person name="Bluhm B."/>
            <person name="Cannon C."/>
            <person name="Castanera R."/>
            <person name="Culley D."/>
            <person name="Daum C."/>
            <person name="Ezra D."/>
            <person name="Gonzalez J."/>
            <person name="Henrissat B."/>
            <person name="Kuo A."/>
            <person name="Liang C."/>
            <person name="Lipzen A."/>
            <person name="Lutzoni F."/>
            <person name="Magnuson J."/>
            <person name="Mondo S."/>
            <person name="Nolan M."/>
            <person name="Ohm R."/>
            <person name="Pangilinan J."/>
            <person name="Park H.-J."/>
            <person name="Ramirez L."/>
            <person name="Alfaro M."/>
            <person name="Sun H."/>
            <person name="Tritt A."/>
            <person name="Yoshinaga Y."/>
            <person name="Zwiers L.-H."/>
            <person name="Turgeon B."/>
            <person name="Goodwin S."/>
            <person name="Spatafora J."/>
            <person name="Crous P."/>
            <person name="Grigoriev I."/>
        </authorList>
    </citation>
    <scope>NUCLEOTIDE SEQUENCE</scope>
    <source>
        <strain evidence="3">Tuck. ex Michener</strain>
    </source>
</reference>
<dbReference type="PANTHER" id="PTHR36492">
    <property type="match status" value="1"/>
</dbReference>
<sequence length="338" mass="38440">MADPLVAQAGAVEFDEPSAPPKPPIPDAPPRPFGKLYAIGDIHLSFKGNREALQELAPKPNDGLILVGDVGESSEHLTIAFSKAKECFQTVFWTPGNHELYSLRAEEQAEGGSLKGEEKYLHSIEVARAFGVITPEDPYQFWWCEGKNGEAVPYLIAPIFTLYDYSFRPDHVKLEDAVAWAREENIEATDEYMLHPDPYPTREAWCEVLVNRTAARLTETVAHYGLGVKVVLAGHWPLRQDLVNLRLIPRFSIWCGTKQTEDWHRHFNAEVVVSGHLHIRRTDWRDDVRFEECSLGYPRQWKECQDKGMGINDFLREILPGPTYEGVDKAATIWRRFG</sequence>
<protein>
    <submittedName>
        <fullName evidence="3">Metallophosphoesteras-like protein</fullName>
    </submittedName>
</protein>
<evidence type="ECO:0000313" key="4">
    <source>
        <dbReference type="Proteomes" id="UP000800092"/>
    </source>
</evidence>
<dbReference type="SUPFAM" id="SSF56300">
    <property type="entry name" value="Metallo-dependent phosphatases"/>
    <property type="match status" value="1"/>
</dbReference>
<dbReference type="GO" id="GO:0016787">
    <property type="term" value="F:hydrolase activity"/>
    <property type="evidence" value="ECO:0007669"/>
    <property type="project" value="InterPro"/>
</dbReference>
<organism evidence="3 4">
    <name type="scientific">Viridothelium virens</name>
    <name type="common">Speckled blister lichen</name>
    <name type="synonym">Trypethelium virens</name>
    <dbReference type="NCBI Taxonomy" id="1048519"/>
    <lineage>
        <taxon>Eukaryota</taxon>
        <taxon>Fungi</taxon>
        <taxon>Dikarya</taxon>
        <taxon>Ascomycota</taxon>
        <taxon>Pezizomycotina</taxon>
        <taxon>Dothideomycetes</taxon>
        <taxon>Dothideomycetes incertae sedis</taxon>
        <taxon>Trypetheliales</taxon>
        <taxon>Trypetheliaceae</taxon>
        <taxon>Viridothelium</taxon>
    </lineage>
</organism>
<evidence type="ECO:0000256" key="1">
    <source>
        <dbReference type="SAM" id="MobiDB-lite"/>
    </source>
</evidence>
<feature type="compositionally biased region" description="Pro residues" evidence="1">
    <location>
        <begin position="18"/>
        <end position="30"/>
    </location>
</feature>
<dbReference type="Pfam" id="PF00149">
    <property type="entry name" value="Metallophos"/>
    <property type="match status" value="1"/>
</dbReference>
<dbReference type="InterPro" id="IPR004843">
    <property type="entry name" value="Calcineurin-like_PHP"/>
</dbReference>
<gene>
    <name evidence="3" type="ORF">EV356DRAFT_438093</name>
</gene>
<dbReference type="PANTHER" id="PTHR36492:SF2">
    <property type="entry name" value="[ACYL-CARRIER-PROTEIN] PHOSPHODIESTERASE PPTH"/>
    <property type="match status" value="1"/>
</dbReference>
<dbReference type="Gene3D" id="3.60.21.10">
    <property type="match status" value="1"/>
</dbReference>
<name>A0A6A6HQB4_VIRVR</name>
<dbReference type="InterPro" id="IPR029052">
    <property type="entry name" value="Metallo-depent_PP-like"/>
</dbReference>
<evidence type="ECO:0000259" key="2">
    <source>
        <dbReference type="Pfam" id="PF00149"/>
    </source>
</evidence>
<evidence type="ECO:0000313" key="3">
    <source>
        <dbReference type="EMBL" id="KAF2240059.1"/>
    </source>
</evidence>
<feature type="region of interest" description="Disordered" evidence="1">
    <location>
        <begin position="1"/>
        <end position="30"/>
    </location>
</feature>
<keyword evidence="4" id="KW-1185">Reference proteome</keyword>
<dbReference type="InterPro" id="IPR052963">
    <property type="entry name" value="Pantetheine_PDE"/>
</dbReference>
<accession>A0A6A6HQB4</accession>
<proteinExistence type="predicted"/>
<dbReference type="EMBL" id="ML991771">
    <property type="protein sequence ID" value="KAF2240059.1"/>
    <property type="molecule type" value="Genomic_DNA"/>
</dbReference>
<feature type="domain" description="Calcineurin-like phosphoesterase" evidence="2">
    <location>
        <begin position="35"/>
        <end position="279"/>
    </location>
</feature>
<dbReference type="OrthoDB" id="550558at2759"/>
<dbReference type="Proteomes" id="UP000800092">
    <property type="component" value="Unassembled WGS sequence"/>
</dbReference>
<dbReference type="AlphaFoldDB" id="A0A6A6HQB4"/>